<evidence type="ECO:0000313" key="2">
    <source>
        <dbReference type="Proteomes" id="UP000616837"/>
    </source>
</evidence>
<gene>
    <name evidence="1" type="ORF">H9564_08435</name>
</gene>
<name>A0ABR8PET3_9LACO</name>
<keyword evidence="2" id="KW-1185">Reference proteome</keyword>
<dbReference type="EMBL" id="JACSQW010000029">
    <property type="protein sequence ID" value="MBD7895708.1"/>
    <property type="molecule type" value="Genomic_DNA"/>
</dbReference>
<dbReference type="RefSeq" id="WP_191685028.1">
    <property type="nucleotide sequence ID" value="NZ_JACSQW010000029.1"/>
</dbReference>
<comment type="caution">
    <text evidence="1">The sequence shown here is derived from an EMBL/GenBank/DDBJ whole genome shotgun (WGS) entry which is preliminary data.</text>
</comment>
<sequence>MSELDQTIAERVAEVKEDLELQAGLVLSDEQSDELRLTGRATIDLVKLAPYLSKIMNYLHQSDNEDIVWSLVINTISGNAEVTLKGCRLVL</sequence>
<protein>
    <submittedName>
        <fullName evidence="1">Uncharacterized protein</fullName>
    </submittedName>
</protein>
<dbReference type="Proteomes" id="UP000616837">
    <property type="component" value="Unassembled WGS sequence"/>
</dbReference>
<reference evidence="1 2" key="1">
    <citation type="submission" date="2020-08" db="EMBL/GenBank/DDBJ databases">
        <title>A Genomic Blueprint of the Chicken Gut Microbiome.</title>
        <authorList>
            <person name="Gilroy R."/>
            <person name="Ravi A."/>
            <person name="Getino M."/>
            <person name="Pursley I."/>
            <person name="Horton D.L."/>
            <person name="Alikhan N.-F."/>
            <person name="Baker D."/>
            <person name="Gharbi K."/>
            <person name="Hall N."/>
            <person name="Watson M."/>
            <person name="Adriaenssens E.M."/>
            <person name="Foster-Nyarko E."/>
            <person name="Jarju S."/>
            <person name="Secka A."/>
            <person name="Antonio M."/>
            <person name="Oren A."/>
            <person name="Chaudhuri R."/>
            <person name="La Ragione R.M."/>
            <person name="Hildebrand F."/>
            <person name="Pallen M.J."/>
        </authorList>
    </citation>
    <scope>NUCLEOTIDE SEQUENCE [LARGE SCALE GENOMIC DNA]</scope>
    <source>
        <strain evidence="1 2">Sa3CUN2</strain>
    </source>
</reference>
<evidence type="ECO:0000313" key="1">
    <source>
        <dbReference type="EMBL" id="MBD7895708.1"/>
    </source>
</evidence>
<organism evidence="1 2">
    <name type="scientific">Limosilactobacillus avistercoris</name>
    <dbReference type="NCBI Taxonomy" id="2762243"/>
    <lineage>
        <taxon>Bacteria</taxon>
        <taxon>Bacillati</taxon>
        <taxon>Bacillota</taxon>
        <taxon>Bacilli</taxon>
        <taxon>Lactobacillales</taxon>
        <taxon>Lactobacillaceae</taxon>
        <taxon>Limosilactobacillus</taxon>
    </lineage>
</organism>
<accession>A0ABR8PET3</accession>
<proteinExistence type="predicted"/>